<evidence type="ECO:0000256" key="3">
    <source>
        <dbReference type="SAM" id="Phobius"/>
    </source>
</evidence>
<keyword evidence="3" id="KW-0812">Transmembrane</keyword>
<protein>
    <recommendedName>
        <fullName evidence="6">DUF4175 domain-containing protein</fullName>
    </recommendedName>
</protein>
<feature type="transmembrane region" description="Helical" evidence="3">
    <location>
        <begin position="51"/>
        <end position="71"/>
    </location>
</feature>
<feature type="region of interest" description="Disordered" evidence="2">
    <location>
        <begin position="417"/>
        <end position="499"/>
    </location>
</feature>
<evidence type="ECO:0000313" key="5">
    <source>
        <dbReference type="Proteomes" id="UP001371305"/>
    </source>
</evidence>
<keyword evidence="1" id="KW-0175">Coiled coil</keyword>
<keyword evidence="3" id="KW-1133">Transmembrane helix</keyword>
<organism evidence="4 5">
    <name type="scientific">Luteolibacter soli</name>
    <dbReference type="NCBI Taxonomy" id="3135280"/>
    <lineage>
        <taxon>Bacteria</taxon>
        <taxon>Pseudomonadati</taxon>
        <taxon>Verrucomicrobiota</taxon>
        <taxon>Verrucomicrobiia</taxon>
        <taxon>Verrucomicrobiales</taxon>
        <taxon>Verrucomicrobiaceae</taxon>
        <taxon>Luteolibacter</taxon>
    </lineage>
</organism>
<feature type="compositionally biased region" description="Basic and acidic residues" evidence="2">
    <location>
        <begin position="450"/>
        <end position="463"/>
    </location>
</feature>
<dbReference type="EMBL" id="JBBUKT010000004">
    <property type="protein sequence ID" value="MEK7951117.1"/>
    <property type="molecule type" value="Genomic_DNA"/>
</dbReference>
<feature type="compositionally biased region" description="Polar residues" evidence="2">
    <location>
        <begin position="477"/>
        <end position="487"/>
    </location>
</feature>
<evidence type="ECO:0000313" key="4">
    <source>
        <dbReference type="EMBL" id="MEK7951117.1"/>
    </source>
</evidence>
<reference evidence="4 5" key="1">
    <citation type="submission" date="2024-04" db="EMBL/GenBank/DDBJ databases">
        <title>Luteolibacter sp. isolated from soil.</title>
        <authorList>
            <person name="An J."/>
        </authorList>
    </citation>
    <scope>NUCLEOTIDE SEQUENCE [LARGE SCALE GENOMIC DNA]</scope>
    <source>
        <strain evidence="4 5">Y139</strain>
    </source>
</reference>
<evidence type="ECO:0008006" key="6">
    <source>
        <dbReference type="Google" id="ProtNLM"/>
    </source>
</evidence>
<feature type="transmembrane region" description="Helical" evidence="3">
    <location>
        <begin position="136"/>
        <end position="153"/>
    </location>
</feature>
<dbReference type="RefSeq" id="WP_341404720.1">
    <property type="nucleotide sequence ID" value="NZ_JBBUKT010000004.1"/>
</dbReference>
<feature type="compositionally biased region" description="Basic and acidic residues" evidence="2">
    <location>
        <begin position="305"/>
        <end position="319"/>
    </location>
</feature>
<feature type="coiled-coil region" evidence="1">
    <location>
        <begin position="170"/>
        <end position="244"/>
    </location>
</feature>
<dbReference type="Proteomes" id="UP001371305">
    <property type="component" value="Unassembled WGS sequence"/>
</dbReference>
<keyword evidence="3" id="KW-0472">Membrane</keyword>
<feature type="compositionally biased region" description="Polar residues" evidence="2">
    <location>
        <begin position="420"/>
        <end position="439"/>
    </location>
</feature>
<sequence>MTSLTSFLDAVRHRLDRGVASRIGARCLLAGAGACLAWAVAWRIFGYAAPRIGYAIATGSALLVFAIALVASRRNSTDAALVADETFGLKDGLLSWLGFRAKGGEGEVYQLQEKMLVAKVSSLDPAGVPLVHPKRAYGIGVLFAVIAGGLALLPHSQAVRDRLAREEMTAERSAEVKKQVEEAVEELIKDLGEDEKKVLDPSKLRELAKQLAETKDQREAEKQIAKFEQELAKAMQGLEARQDEAVLKLSAEELAKSSLADARQLGKQLDAKDFEKAQQELGEMKPEAKNKMTPEELEQLKKNAAKAKEMAKRMADGARQRNFGKMQKPGDKMDGEQMQMNNGNQQPMQEMLEDMDADARQLGAKMEQGEFDPDAEAMAMKLGEKMGKLGDRLGQLGARQKAKDKLNKLRAGMGEARQFAQGQSQVLGLAQSMAQSQQPGGKKAGTGSEQNRRNERDELKDNKNLAQLKGNPDGEGPSSNSVESAESGTGIAGRAGVDKAREFRRQMESLVRRDDIPEELKLGVREYFERVHETGDTPSE</sequence>
<name>A0ABU9ATN9_9BACT</name>
<comment type="caution">
    <text evidence="4">The sequence shown here is derived from an EMBL/GenBank/DDBJ whole genome shotgun (WGS) entry which is preliminary data.</text>
</comment>
<gene>
    <name evidence="4" type="ORF">WKV53_11440</name>
</gene>
<proteinExistence type="predicted"/>
<feature type="transmembrane region" description="Helical" evidence="3">
    <location>
        <begin position="23"/>
        <end position="45"/>
    </location>
</feature>
<evidence type="ECO:0000256" key="1">
    <source>
        <dbReference type="SAM" id="Coils"/>
    </source>
</evidence>
<accession>A0ABU9ATN9</accession>
<feature type="region of interest" description="Disordered" evidence="2">
    <location>
        <begin position="305"/>
        <end position="342"/>
    </location>
</feature>
<keyword evidence="5" id="KW-1185">Reference proteome</keyword>
<evidence type="ECO:0000256" key="2">
    <source>
        <dbReference type="SAM" id="MobiDB-lite"/>
    </source>
</evidence>